<dbReference type="KEGG" id="hyl:LPB072_22330"/>
<reference evidence="2 5" key="2">
    <citation type="submission" date="2016-10" db="EMBL/GenBank/DDBJ databases">
        <title>Hydorgenophaga sp. LPB0072 isolated from gastropod.</title>
        <authorList>
            <person name="Kim E."/>
            <person name="Yi H."/>
        </authorList>
    </citation>
    <scope>NUCLEOTIDE SEQUENCE [LARGE SCALE GENOMIC DNA]</scope>
    <source>
        <strain evidence="2 5">LPB0072</strain>
    </source>
</reference>
<dbReference type="EMBL" id="LVWD01000043">
    <property type="protein sequence ID" value="OAD39226.1"/>
    <property type="molecule type" value="Genomic_DNA"/>
</dbReference>
<feature type="signal peptide" evidence="1">
    <location>
        <begin position="1"/>
        <end position="29"/>
    </location>
</feature>
<accession>A0A162VLV4</accession>
<evidence type="ECO:0000256" key="1">
    <source>
        <dbReference type="SAM" id="SignalP"/>
    </source>
</evidence>
<organism evidence="2 5">
    <name type="scientific">Hydrogenophaga crassostreae</name>
    <dbReference type="NCBI Taxonomy" id="1763535"/>
    <lineage>
        <taxon>Bacteria</taxon>
        <taxon>Pseudomonadati</taxon>
        <taxon>Pseudomonadota</taxon>
        <taxon>Betaproteobacteria</taxon>
        <taxon>Burkholderiales</taxon>
        <taxon>Comamonadaceae</taxon>
        <taxon>Hydrogenophaga</taxon>
    </lineage>
</organism>
<dbReference type="Proteomes" id="UP000185657">
    <property type="component" value="Unassembled WGS sequence"/>
</dbReference>
<keyword evidence="1" id="KW-0732">Signal</keyword>
<evidence type="ECO:0000313" key="3">
    <source>
        <dbReference type="EMBL" id="OAD39226.1"/>
    </source>
</evidence>
<dbReference type="RefSeq" id="WP_066096369.1">
    <property type="nucleotide sequence ID" value="NZ_CP017476.1"/>
</dbReference>
<feature type="chain" id="PRO_5044549397" description="WxL domain-containing protein" evidence="1">
    <location>
        <begin position="30"/>
        <end position="214"/>
    </location>
</feature>
<dbReference type="AlphaFoldDB" id="A0A162VLV4"/>
<dbReference type="STRING" id="1763535.LPB072_22330"/>
<gene>
    <name evidence="2" type="ORF">LPB072_22330</name>
    <name evidence="3" type="ORF">LPB72_21715</name>
</gene>
<keyword evidence="4" id="KW-1185">Reference proteome</keyword>
<dbReference type="EMBL" id="CP017476">
    <property type="protein sequence ID" value="AOW15136.1"/>
    <property type="molecule type" value="Genomic_DNA"/>
</dbReference>
<protein>
    <recommendedName>
        <fullName evidence="6">WxL domain-containing protein</fullName>
    </recommendedName>
</protein>
<evidence type="ECO:0008006" key="6">
    <source>
        <dbReference type="Google" id="ProtNLM"/>
    </source>
</evidence>
<dbReference type="Proteomes" id="UP000185680">
    <property type="component" value="Chromosome"/>
</dbReference>
<sequence>MKRSFIKSPAKYLVPACAALAMLSPGAQAESTYGYNASGAAGATARARVNLEVRVPMLILLRVGTSGAAIDSVTITAAPNGVPGGIAAAALANGSNLATGWNGTAPVMTSTSSPANVTAYAWTNSRNGGSVTGAITTAFTTGGLTGASIAVASASPVNGGLAHPGTNLGTFTPQAFPANSLRSSTWAYSLTTAALASVTAGTHSATVTYTATSL</sequence>
<name>A0A162VLV4_9BURK</name>
<evidence type="ECO:0000313" key="2">
    <source>
        <dbReference type="EMBL" id="AOW15136.1"/>
    </source>
</evidence>
<evidence type="ECO:0000313" key="4">
    <source>
        <dbReference type="Proteomes" id="UP000185657"/>
    </source>
</evidence>
<reference evidence="3 4" key="1">
    <citation type="submission" date="2016-02" db="EMBL/GenBank/DDBJ databases">
        <title>Draft genome sequence of Hydrogenophaga sp. LPB0072.</title>
        <authorList>
            <person name="Shin S.-K."/>
            <person name="Yi H."/>
        </authorList>
    </citation>
    <scope>NUCLEOTIDE SEQUENCE [LARGE SCALE GENOMIC DNA]</scope>
    <source>
        <strain evidence="3 4">LPB0072</strain>
    </source>
</reference>
<proteinExistence type="predicted"/>
<evidence type="ECO:0000313" key="5">
    <source>
        <dbReference type="Proteomes" id="UP000185680"/>
    </source>
</evidence>